<dbReference type="PANTHER" id="PTHR10746">
    <property type="entry name" value="50S RIBOSOMAL PROTEIN L4"/>
    <property type="match status" value="1"/>
</dbReference>
<evidence type="ECO:0000256" key="4">
    <source>
        <dbReference type="ARBA" id="ARBA00040565"/>
    </source>
</evidence>
<dbReference type="InterPro" id="IPR013005">
    <property type="entry name" value="Ribosomal_uL4-like"/>
</dbReference>
<reference evidence="7" key="1">
    <citation type="journal article" date="2016" name="Nature">
        <title>The genome of the seagrass Zostera marina reveals angiosperm adaptation to the sea.</title>
        <authorList>
            <person name="Olsen J.L."/>
            <person name="Rouze P."/>
            <person name="Verhelst B."/>
            <person name="Lin Y.-C."/>
            <person name="Bayer T."/>
            <person name="Collen J."/>
            <person name="Dattolo E."/>
            <person name="De Paoli E."/>
            <person name="Dittami S."/>
            <person name="Maumus F."/>
            <person name="Michel G."/>
            <person name="Kersting A."/>
            <person name="Lauritano C."/>
            <person name="Lohaus R."/>
            <person name="Toepel M."/>
            <person name="Tonon T."/>
            <person name="Vanneste K."/>
            <person name="Amirebrahimi M."/>
            <person name="Brakel J."/>
            <person name="Bostroem C."/>
            <person name="Chovatia M."/>
            <person name="Grimwood J."/>
            <person name="Jenkins J.W."/>
            <person name="Jueterbock A."/>
            <person name="Mraz A."/>
            <person name="Stam W.T."/>
            <person name="Tice H."/>
            <person name="Bornberg-Bauer E."/>
            <person name="Green P.J."/>
            <person name="Pearson G.A."/>
            <person name="Procaccini G."/>
            <person name="Duarte C.M."/>
            <person name="Schmutz J."/>
            <person name="Reusch T.B.H."/>
            <person name="Van de Peer Y."/>
        </authorList>
    </citation>
    <scope>NUCLEOTIDE SEQUENCE [LARGE SCALE GENOMIC DNA]</scope>
    <source>
        <strain evidence="7">cv. Finnish</strain>
    </source>
</reference>
<dbReference type="SUPFAM" id="SSF52166">
    <property type="entry name" value="Ribosomal protein L4"/>
    <property type="match status" value="1"/>
</dbReference>
<evidence type="ECO:0000313" key="6">
    <source>
        <dbReference type="EMBL" id="KMZ63598.1"/>
    </source>
</evidence>
<dbReference type="GO" id="GO:0005840">
    <property type="term" value="C:ribosome"/>
    <property type="evidence" value="ECO:0007669"/>
    <property type="project" value="UniProtKB-KW"/>
</dbReference>
<evidence type="ECO:0000256" key="2">
    <source>
        <dbReference type="ARBA" id="ARBA00022980"/>
    </source>
</evidence>
<dbReference type="EMBL" id="LFYR01001213">
    <property type="protein sequence ID" value="KMZ63598.1"/>
    <property type="molecule type" value="Genomic_DNA"/>
</dbReference>
<evidence type="ECO:0000256" key="1">
    <source>
        <dbReference type="ARBA" id="ARBA00010528"/>
    </source>
</evidence>
<evidence type="ECO:0000256" key="5">
    <source>
        <dbReference type="SAM" id="MobiDB-lite"/>
    </source>
</evidence>
<dbReference type="InterPro" id="IPR023574">
    <property type="entry name" value="Ribosomal_uL4_dom_sf"/>
</dbReference>
<name>A0A0K9P3Q3_ZOSMR</name>
<keyword evidence="7" id="KW-1185">Reference proteome</keyword>
<dbReference type="Pfam" id="PF00573">
    <property type="entry name" value="Ribosomal_L4"/>
    <property type="match status" value="1"/>
</dbReference>
<dbReference type="GO" id="GO:1990904">
    <property type="term" value="C:ribonucleoprotein complex"/>
    <property type="evidence" value="ECO:0007669"/>
    <property type="project" value="UniProtKB-KW"/>
</dbReference>
<evidence type="ECO:0000256" key="3">
    <source>
        <dbReference type="ARBA" id="ARBA00023274"/>
    </source>
</evidence>
<evidence type="ECO:0000313" key="7">
    <source>
        <dbReference type="Proteomes" id="UP000036987"/>
    </source>
</evidence>
<feature type="region of interest" description="Disordered" evidence="5">
    <location>
        <begin position="1"/>
        <end position="46"/>
    </location>
</feature>
<comment type="caution">
    <text evidence="6">The sequence shown here is derived from an EMBL/GenBank/DDBJ whole genome shotgun (WGS) entry which is preliminary data.</text>
</comment>
<accession>A0A0K9P3Q3</accession>
<dbReference type="STRING" id="29655.A0A0K9P3Q3"/>
<proteinExistence type="inferred from homology"/>
<dbReference type="PANTHER" id="PTHR10746:SF6">
    <property type="entry name" value="LARGE RIBOSOMAL SUBUNIT PROTEIN UL4M"/>
    <property type="match status" value="1"/>
</dbReference>
<sequence length="108" mass="12237">MSEVSGTGRKPWNQKCTGRARDGSIRGPQFRHGATMHGPKPRSHAIKLQKKVRRLGLKSELSARTTEGKLIVFKNFDIDTHKTNHIASCVSQMDVVHVRARRHILKFL</sequence>
<protein>
    <recommendedName>
        <fullName evidence="4">Large ribosomal subunit protein uL4m</fullName>
    </recommendedName>
</protein>
<dbReference type="OrthoDB" id="275876at2759"/>
<gene>
    <name evidence="6" type="ORF">ZOSMA_3G00790</name>
</gene>
<dbReference type="InterPro" id="IPR002136">
    <property type="entry name" value="Ribosomal_uL4"/>
</dbReference>
<organism evidence="6 7">
    <name type="scientific">Zostera marina</name>
    <name type="common">Eelgrass</name>
    <dbReference type="NCBI Taxonomy" id="29655"/>
    <lineage>
        <taxon>Eukaryota</taxon>
        <taxon>Viridiplantae</taxon>
        <taxon>Streptophyta</taxon>
        <taxon>Embryophyta</taxon>
        <taxon>Tracheophyta</taxon>
        <taxon>Spermatophyta</taxon>
        <taxon>Magnoliopsida</taxon>
        <taxon>Liliopsida</taxon>
        <taxon>Zosteraceae</taxon>
        <taxon>Zostera</taxon>
    </lineage>
</organism>
<dbReference type="Gene3D" id="3.40.1370.10">
    <property type="match status" value="1"/>
</dbReference>
<dbReference type="GO" id="GO:0003735">
    <property type="term" value="F:structural constituent of ribosome"/>
    <property type="evidence" value="ECO:0000318"/>
    <property type="project" value="GO_Central"/>
</dbReference>
<comment type="similarity">
    <text evidence="1">Belongs to the universal ribosomal protein uL4 family.</text>
</comment>
<dbReference type="AlphaFoldDB" id="A0A0K9P3Q3"/>
<dbReference type="GO" id="GO:0006412">
    <property type="term" value="P:translation"/>
    <property type="evidence" value="ECO:0007669"/>
    <property type="project" value="InterPro"/>
</dbReference>
<keyword evidence="2" id="KW-0689">Ribosomal protein</keyword>
<dbReference type="Proteomes" id="UP000036987">
    <property type="component" value="Unassembled WGS sequence"/>
</dbReference>
<keyword evidence="3" id="KW-0687">Ribonucleoprotein</keyword>